<dbReference type="Proteomes" id="UP000515121">
    <property type="component" value="Unplaced"/>
</dbReference>
<proteinExistence type="predicted"/>
<reference evidence="2" key="1">
    <citation type="submission" date="2025-08" db="UniProtKB">
        <authorList>
            <consortium name="RefSeq"/>
        </authorList>
    </citation>
    <scope>IDENTIFICATION</scope>
    <source>
        <tissue evidence="2">Fruit stalk</tissue>
    </source>
</reference>
<sequence length="153" mass="16853">MTRQVLITSPTLTRKKPCLSPEDPKTARKGNKLGEVVGRTTAECVAVCCCCPCSVMELLVLGLYKVPTALCKKAWKMTKPHCMTKKNPGLLGQANDQPTLKELEAELDRMVGKGIQGGEDQDDGCKGAADLDKEMWDRFYGTGFWRSPSQRDT</sequence>
<dbReference type="OrthoDB" id="695262at2759"/>
<accession>A0A6P5ZLF3</accession>
<evidence type="ECO:0000313" key="2">
    <source>
        <dbReference type="RefSeq" id="XP_022753723.1"/>
    </source>
</evidence>
<dbReference type="PANTHER" id="PTHR33264:SF55">
    <property type="entry name" value="TRANSMEMBRANE PROTEIN"/>
    <property type="match status" value="1"/>
</dbReference>
<dbReference type="KEGG" id="dzi:111302053"/>
<organism evidence="1 2">
    <name type="scientific">Durio zibethinus</name>
    <name type="common">Durian</name>
    <dbReference type="NCBI Taxonomy" id="66656"/>
    <lineage>
        <taxon>Eukaryota</taxon>
        <taxon>Viridiplantae</taxon>
        <taxon>Streptophyta</taxon>
        <taxon>Embryophyta</taxon>
        <taxon>Tracheophyta</taxon>
        <taxon>Spermatophyta</taxon>
        <taxon>Magnoliopsida</taxon>
        <taxon>eudicotyledons</taxon>
        <taxon>Gunneridae</taxon>
        <taxon>Pentapetalae</taxon>
        <taxon>rosids</taxon>
        <taxon>malvids</taxon>
        <taxon>Malvales</taxon>
        <taxon>Malvaceae</taxon>
        <taxon>Helicteroideae</taxon>
        <taxon>Durio</taxon>
    </lineage>
</organism>
<protein>
    <submittedName>
        <fullName evidence="2">Uncharacterized protein LOC111302053</fullName>
    </submittedName>
</protein>
<dbReference type="GeneID" id="111302053"/>
<dbReference type="AlphaFoldDB" id="A0A6P5ZLF3"/>
<name>A0A6P5ZLF3_DURZI</name>
<dbReference type="RefSeq" id="XP_022753723.1">
    <property type="nucleotide sequence ID" value="XM_022897988.1"/>
</dbReference>
<evidence type="ECO:0000313" key="1">
    <source>
        <dbReference type="Proteomes" id="UP000515121"/>
    </source>
</evidence>
<keyword evidence="1" id="KW-1185">Reference proteome</keyword>
<gene>
    <name evidence="2" type="primary">LOC111302053</name>
</gene>
<dbReference type="PANTHER" id="PTHR33264">
    <property type="entry name" value="EXPRESSED PROTEIN"/>
    <property type="match status" value="1"/>
</dbReference>